<keyword evidence="13" id="KW-0073">Auxin biosynthesis</keyword>
<dbReference type="Gene3D" id="1.10.150.120">
    <property type="entry name" value="[2Fe-2S]-binding domain"/>
    <property type="match status" value="1"/>
</dbReference>
<evidence type="ECO:0000313" key="22">
    <source>
        <dbReference type="Proteomes" id="UP000604825"/>
    </source>
</evidence>
<dbReference type="GO" id="GO:0009851">
    <property type="term" value="P:auxin biosynthetic process"/>
    <property type="evidence" value="ECO:0007669"/>
    <property type="project" value="UniProtKB-KW"/>
</dbReference>
<evidence type="ECO:0008006" key="23">
    <source>
        <dbReference type="Google" id="ProtNLM"/>
    </source>
</evidence>
<dbReference type="InterPro" id="IPR008274">
    <property type="entry name" value="AldOxase/xan_DH_MoCoBD1"/>
</dbReference>
<comment type="subunit">
    <text evidence="15">Aldehyde oxidases (AO) are homodimers and heterodimers of AO subunits.</text>
</comment>
<evidence type="ECO:0000256" key="13">
    <source>
        <dbReference type="ARBA" id="ARBA00023070"/>
    </source>
</evidence>
<dbReference type="InterPro" id="IPR016166">
    <property type="entry name" value="FAD-bd_PCMH"/>
</dbReference>
<keyword evidence="4" id="KW-0285">Flavoprotein</keyword>
<evidence type="ECO:0000256" key="9">
    <source>
        <dbReference type="ARBA" id="ARBA00023002"/>
    </source>
</evidence>
<dbReference type="PROSITE" id="PS51085">
    <property type="entry name" value="2FE2S_FER_2"/>
    <property type="match status" value="1"/>
</dbReference>
<dbReference type="PANTHER" id="PTHR11908:SF89">
    <property type="entry name" value="ALDEHYDE OXIDASE-LIKE PROTEIN-RELATED"/>
    <property type="match status" value="1"/>
</dbReference>
<dbReference type="Pfam" id="PF00941">
    <property type="entry name" value="FAD_binding_5"/>
    <property type="match status" value="1"/>
</dbReference>
<feature type="binding site" evidence="18">
    <location>
        <position position="63"/>
    </location>
    <ligand>
        <name>[2Fe-2S] cluster</name>
        <dbReference type="ChEBI" id="CHEBI:190135"/>
        <label>1</label>
    </ligand>
</feature>
<dbReference type="InterPro" id="IPR002346">
    <property type="entry name" value="Mopterin_DH_FAD-bd"/>
</dbReference>
<dbReference type="Gene3D" id="3.10.20.30">
    <property type="match status" value="1"/>
</dbReference>
<evidence type="ECO:0000256" key="8">
    <source>
        <dbReference type="ARBA" id="ARBA00022865"/>
    </source>
</evidence>
<feature type="binding site" evidence="17">
    <location>
        <position position="448"/>
    </location>
    <ligand>
        <name>FAD</name>
        <dbReference type="ChEBI" id="CHEBI:57692"/>
    </ligand>
</feature>
<dbReference type="Pfam" id="PF20256">
    <property type="entry name" value="MoCoBD_2"/>
    <property type="match status" value="1"/>
</dbReference>
<dbReference type="Pfam" id="PF02738">
    <property type="entry name" value="MoCoBD_1"/>
    <property type="match status" value="1"/>
</dbReference>
<evidence type="ECO:0000256" key="2">
    <source>
        <dbReference type="ARBA" id="ARBA00006849"/>
    </source>
</evidence>
<dbReference type="InterPro" id="IPR000674">
    <property type="entry name" value="Ald_Oxase/Xan_DH_a/b"/>
</dbReference>
<dbReference type="SUPFAM" id="SSF54292">
    <property type="entry name" value="2Fe-2S ferredoxin-like"/>
    <property type="match status" value="1"/>
</dbReference>
<keyword evidence="6 18" id="KW-0479">Metal-binding</keyword>
<dbReference type="InterPro" id="IPR016169">
    <property type="entry name" value="FAD-bd_PCMH_sub2"/>
</dbReference>
<dbReference type="SMART" id="SM01008">
    <property type="entry name" value="Ald_Xan_dh_C"/>
    <property type="match status" value="1"/>
</dbReference>
<accession>A0A811NM51</accession>
<dbReference type="PANTHER" id="PTHR11908">
    <property type="entry name" value="XANTHINE DEHYDROGENASE"/>
    <property type="match status" value="1"/>
</dbReference>
<feature type="binding site" evidence="18">
    <location>
        <position position="60"/>
    </location>
    <ligand>
        <name>[2Fe-2S] cluster</name>
        <dbReference type="ChEBI" id="CHEBI:190135"/>
        <label>1</label>
    </ligand>
</feature>
<evidence type="ECO:0000259" key="19">
    <source>
        <dbReference type="PROSITE" id="PS51085"/>
    </source>
</evidence>
<dbReference type="SUPFAM" id="SSF47741">
    <property type="entry name" value="CO dehydrogenase ISP C-domain like"/>
    <property type="match status" value="1"/>
</dbReference>
<comment type="caution">
    <text evidence="21">The sequence shown here is derived from an EMBL/GenBank/DDBJ whole genome shotgun (WGS) entry which is preliminary data.</text>
</comment>
<evidence type="ECO:0000256" key="3">
    <source>
        <dbReference type="ARBA" id="ARBA00022505"/>
    </source>
</evidence>
<feature type="binding site" evidence="18">
    <location>
        <position position="128"/>
    </location>
    <ligand>
        <name>[2Fe-2S] cluster</name>
        <dbReference type="ChEBI" id="CHEBI:190135"/>
        <label>2</label>
    </ligand>
</feature>
<evidence type="ECO:0000259" key="20">
    <source>
        <dbReference type="PROSITE" id="PS51387"/>
    </source>
</evidence>
<dbReference type="GO" id="GO:0005506">
    <property type="term" value="F:iron ion binding"/>
    <property type="evidence" value="ECO:0007669"/>
    <property type="project" value="InterPro"/>
</dbReference>
<dbReference type="Gene3D" id="3.30.390.50">
    <property type="entry name" value="CO dehydrogenase flavoprotein, C-terminal domain"/>
    <property type="match status" value="1"/>
</dbReference>
<evidence type="ECO:0000256" key="18">
    <source>
        <dbReference type="PIRSR" id="PIRSR000127-3"/>
    </source>
</evidence>
<evidence type="ECO:0000256" key="14">
    <source>
        <dbReference type="ARBA" id="ARBA00034078"/>
    </source>
</evidence>
<feature type="domain" description="2Fe-2S ferredoxin-type" evidence="19">
    <location>
        <begin position="16"/>
        <end position="103"/>
    </location>
</feature>
<name>A0A811NM51_9POAL</name>
<dbReference type="Gene3D" id="3.30.365.10">
    <property type="entry name" value="Aldehyde oxidase/xanthine dehydrogenase, molybdopterin binding domain"/>
    <property type="match status" value="4"/>
</dbReference>
<dbReference type="Pfam" id="PF01799">
    <property type="entry name" value="Fer2_2"/>
    <property type="match status" value="1"/>
</dbReference>
<feature type="binding site" evidence="17">
    <location>
        <position position="424"/>
    </location>
    <ligand>
        <name>FAD</name>
        <dbReference type="ChEBI" id="CHEBI:57692"/>
    </ligand>
</feature>
<feature type="binding site" evidence="18">
    <location>
        <position position="792"/>
    </location>
    <ligand>
        <name>Mo-molybdopterin</name>
        <dbReference type="ChEBI" id="CHEBI:71302"/>
    </ligand>
    <ligandPart>
        <name>Mo</name>
        <dbReference type="ChEBI" id="CHEBI:28685"/>
    </ligandPart>
</feature>
<keyword evidence="5 18" id="KW-0001">2Fe-2S</keyword>
<gene>
    <name evidence="21" type="ORF">NCGR_LOCUS17912</name>
</gene>
<dbReference type="Gene3D" id="3.30.465.10">
    <property type="match status" value="1"/>
</dbReference>
<keyword evidence="3 18" id="KW-0500">Molybdenum</keyword>
<comment type="cofactor">
    <cofactor evidence="1 17">
        <name>FAD</name>
        <dbReference type="ChEBI" id="CHEBI:57692"/>
    </cofactor>
</comment>
<evidence type="ECO:0000256" key="17">
    <source>
        <dbReference type="PIRSR" id="PIRSR000127-2"/>
    </source>
</evidence>
<evidence type="ECO:0000256" key="12">
    <source>
        <dbReference type="ARBA" id="ARBA00023027"/>
    </source>
</evidence>
<dbReference type="Pfam" id="PF00111">
    <property type="entry name" value="Fer2"/>
    <property type="match status" value="1"/>
</dbReference>
<evidence type="ECO:0000256" key="5">
    <source>
        <dbReference type="ARBA" id="ARBA00022714"/>
    </source>
</evidence>
<dbReference type="PROSITE" id="PS51387">
    <property type="entry name" value="FAD_PCMH"/>
    <property type="match status" value="1"/>
</dbReference>
<dbReference type="GO" id="GO:0051537">
    <property type="term" value="F:2 iron, 2 sulfur cluster binding"/>
    <property type="evidence" value="ECO:0007669"/>
    <property type="project" value="UniProtKB-KW"/>
</dbReference>
<dbReference type="Pfam" id="PF03450">
    <property type="entry name" value="CO_deh_flav_C"/>
    <property type="match status" value="1"/>
</dbReference>
<dbReference type="InterPro" id="IPR036856">
    <property type="entry name" value="Ald_Oxase/Xan_DH_a/b_sf"/>
</dbReference>
<feature type="active site" description="Proton acceptor" evidence="16">
    <location>
        <position position="1255"/>
    </location>
</feature>
<feature type="binding site" evidence="18">
    <location>
        <position position="125"/>
    </location>
    <ligand>
        <name>[2Fe-2S] cluster</name>
        <dbReference type="ChEBI" id="CHEBI:190135"/>
        <label>2</label>
    </ligand>
</feature>
<protein>
    <recommendedName>
        <fullName evidence="23">Aldehyde oxidase</fullName>
    </recommendedName>
</protein>
<feature type="binding site" evidence="18">
    <location>
        <position position="761"/>
    </location>
    <ligand>
        <name>Mo-molybdopterin</name>
        <dbReference type="ChEBI" id="CHEBI:71302"/>
    </ligand>
    <ligandPart>
        <name>Mo</name>
        <dbReference type="ChEBI" id="CHEBI:28685"/>
    </ligandPart>
</feature>
<dbReference type="FunFam" id="3.10.20.30:FF:000012">
    <property type="entry name" value="Xanthine dehydrogenase/oxidase"/>
    <property type="match status" value="1"/>
</dbReference>
<evidence type="ECO:0000256" key="6">
    <source>
        <dbReference type="ARBA" id="ARBA00022723"/>
    </source>
</evidence>
<dbReference type="InterPro" id="IPR037165">
    <property type="entry name" value="AldOxase/xan_DH_Mopterin-bd_sf"/>
</dbReference>
<keyword evidence="7 17" id="KW-0274">FAD</keyword>
<comment type="cofactor">
    <cofactor evidence="18">
        <name>Mo-molybdopterin</name>
        <dbReference type="ChEBI" id="CHEBI:71302"/>
    </cofactor>
    <text evidence="18">Binds 1 Mo-molybdopterin (Mo-MPT) cofactor per subunit.</text>
</comment>
<keyword evidence="22" id="KW-1185">Reference proteome</keyword>
<dbReference type="Gene3D" id="3.90.1170.50">
    <property type="entry name" value="Aldehyde oxidase/xanthine dehydrogenase, a/b hammerhead"/>
    <property type="match status" value="1"/>
</dbReference>
<dbReference type="FunFam" id="1.10.150.120:FF:000006">
    <property type="entry name" value="Aldehyde oxidase"/>
    <property type="match status" value="1"/>
</dbReference>
<dbReference type="EMBL" id="CAJGYO010000004">
    <property type="protein sequence ID" value="CAD6226040.1"/>
    <property type="molecule type" value="Genomic_DNA"/>
</dbReference>
<dbReference type="SUPFAM" id="SSF56176">
    <property type="entry name" value="FAD-binding/transporter-associated domain-like"/>
    <property type="match status" value="1"/>
</dbReference>
<feature type="binding site" evidence="17">
    <location>
        <begin position="368"/>
        <end position="372"/>
    </location>
    <ligand>
        <name>FAD</name>
        <dbReference type="ChEBI" id="CHEBI:57692"/>
    </ligand>
</feature>
<evidence type="ECO:0000313" key="21">
    <source>
        <dbReference type="EMBL" id="CAD6226040.1"/>
    </source>
</evidence>
<feature type="binding site" evidence="18">
    <location>
        <position position="174"/>
    </location>
    <ligand>
        <name>[2Fe-2S] cluster</name>
        <dbReference type="ChEBI" id="CHEBI:190135"/>
        <label>2</label>
    </ligand>
</feature>
<dbReference type="GO" id="GO:0071949">
    <property type="term" value="F:FAD binding"/>
    <property type="evidence" value="ECO:0007669"/>
    <property type="project" value="InterPro"/>
</dbReference>
<feature type="binding site" evidence="17">
    <location>
        <position position="384"/>
    </location>
    <ligand>
        <name>FAD</name>
        <dbReference type="ChEBI" id="CHEBI:57692"/>
    </ligand>
</feature>
<evidence type="ECO:0000256" key="15">
    <source>
        <dbReference type="ARBA" id="ARBA00066063"/>
    </source>
</evidence>
<evidence type="ECO:0000256" key="1">
    <source>
        <dbReference type="ARBA" id="ARBA00001974"/>
    </source>
</evidence>
<dbReference type="InterPro" id="IPR006058">
    <property type="entry name" value="2Fe2S_fd_BS"/>
</dbReference>
<organism evidence="21 22">
    <name type="scientific">Miscanthus lutarioriparius</name>
    <dbReference type="NCBI Taxonomy" id="422564"/>
    <lineage>
        <taxon>Eukaryota</taxon>
        <taxon>Viridiplantae</taxon>
        <taxon>Streptophyta</taxon>
        <taxon>Embryophyta</taxon>
        <taxon>Tracheophyta</taxon>
        <taxon>Spermatophyta</taxon>
        <taxon>Magnoliopsida</taxon>
        <taxon>Liliopsida</taxon>
        <taxon>Poales</taxon>
        <taxon>Poaceae</taxon>
        <taxon>PACMAD clade</taxon>
        <taxon>Panicoideae</taxon>
        <taxon>Andropogonodae</taxon>
        <taxon>Andropogoneae</taxon>
        <taxon>Saccharinae</taxon>
        <taxon>Miscanthus</taxon>
    </lineage>
</organism>
<dbReference type="PIRSF" id="PIRSF000127">
    <property type="entry name" value="Xanthine_DH"/>
    <property type="match status" value="1"/>
</dbReference>
<dbReference type="SUPFAM" id="SSF54665">
    <property type="entry name" value="CO dehydrogenase molybdoprotein N-domain-like"/>
    <property type="match status" value="1"/>
</dbReference>
<keyword evidence="11 18" id="KW-0411">Iron-sulfur</keyword>
<dbReference type="InterPro" id="IPR001041">
    <property type="entry name" value="2Fe-2S_ferredoxin-type"/>
</dbReference>
<keyword evidence="9" id="KW-0560">Oxidoreductase</keyword>
<dbReference type="FunFam" id="3.30.365.10:FF:000001">
    <property type="entry name" value="Xanthine dehydrogenase oxidase"/>
    <property type="match status" value="1"/>
</dbReference>
<evidence type="ECO:0000256" key="7">
    <source>
        <dbReference type="ARBA" id="ARBA00022827"/>
    </source>
</evidence>
<keyword evidence="12" id="KW-0520">NAD</keyword>
<dbReference type="SUPFAM" id="SSF56003">
    <property type="entry name" value="Molybdenum cofactor-binding domain"/>
    <property type="match status" value="1"/>
</dbReference>
<dbReference type="InterPro" id="IPR016208">
    <property type="entry name" value="Ald_Oxase/xanthine_DH-like"/>
</dbReference>
<reference evidence="21" key="1">
    <citation type="submission" date="2020-10" db="EMBL/GenBank/DDBJ databases">
        <authorList>
            <person name="Han B."/>
            <person name="Lu T."/>
            <person name="Zhao Q."/>
            <person name="Huang X."/>
            <person name="Zhao Y."/>
        </authorList>
    </citation>
    <scope>NUCLEOTIDE SEQUENCE</scope>
</reference>
<dbReference type="InterPro" id="IPR012675">
    <property type="entry name" value="Beta-grasp_dom_sf"/>
</dbReference>
<dbReference type="OrthoDB" id="8300278at2759"/>
<dbReference type="InterPro" id="IPR046867">
    <property type="entry name" value="AldOxase/xan_DH_MoCoBD2"/>
</dbReference>
<sequence length="1328" mass="144964">MAAAMTTPVEKEVVVDRVVFALNGQRYEVAGVDPSTRLLEFIRTQTPFKGPKLGCGEGGCGACVVLIAKYNPKTDEVTEFTASSCLTLLYTINFCSVITTEGLGNSQDGFHAVQERMSGFHASQCGFCTPGMCMSIFTSLINADKSKRPEPPKGFSKLKVSEAKKAFSGNLCRCTGYRPIVDACKSFASDVDLEDLGLNIFWKKGDRNPDVSELPSYTLGGGVCTFPDFLKTELKSSLDHLNNPCIAASREGWYHPRSIKEYYELINSCLFSDSVKVVVGNTSSGVPGYKDQDLYSKYIDIGGIPELSNIVRRESGFEIGAATSISRTIEILEEECESISSPNGSVVFRKLANHMSKVATPFVRNTASIGGNIVLAQRFPFPSDIATILLGAGVTVCLQVVAERRQITLEEFLEQPPIDSTTLLLSIFIPHWIPDSGTNTSLLFETYRAAPRPLGNAVSYVNCAFLGHASVDEQSDSLVLSNLRLAFGAYGTEHAIRAKKVEEFLTVSYLRFLKASQSLESLWPVVLLIQQIQMMSAICHYQRDRETFSSDDYKPVGEPIKKYGVELQASGEAVYVDDIPAPKNCLYGEFIYSTQPLAYVKSIKFKSSLASEKIISFVSAKDIPSGGQNIGSSFLFGDEPLFGDPIAEYAGQALGIVIAETQRYADMAAKQVIIEYDTEDLSPPIITHGEQAVEKSSYFDVPPELYPKEVGDVSKGMAEADHKIPSTEVKLASEYHFYMETQTALAVPDEDKTLVVYSSSQYPELAQSVIARCLGIPFSNVRVITRRVGGGFGGKAFRSFQVATAAALCAYKLRRPVRMYLNRNTDMVMIGGRHPVKAHYSVGFNSDGKITALHLDLLINAGISPDASPYIPGYIISSIKKYNWGALSFDIKLCKTNNSSKSVMRAPGDAQGSLIADAVIEHVASVLSVDANSVREKNFHTYCTLQLFYPDSAGEASTYTLHSIFDRLVSTSSYLDRAESIKEFNSNNKWRKRGISCVPLIFNVEPRAAPGRVSVLNDGSIVVEVGGIEIGQGLWTKVQQMTAFALGKLWPDGGESLLERVRVLQADTLNLIQGGLTSSSTSSESSCAATLQACNMLFDRLKPVLDRLQQQSENVSWDTLISQASNDNVNLSASAYWVPGQVSNKYLNYGAGISEVEIDLLTGAITLIRGDLVYDCGRSLNPAVDLGQIEGSFIQGIGFFVYEEYITNSDGLMISNSTWDYKIPTVDIIPKQFNAEVLNTGYHKNRVLSSKASGEPALVLASSVHCALREAIRAARLEFAISTVSGRSPLEFQMDVPAPMTLVKELCGLDIVEKYLECLSTCERAAGA</sequence>
<dbReference type="GO" id="GO:0004031">
    <property type="term" value="F:aldehyde oxidase activity"/>
    <property type="evidence" value="ECO:0007669"/>
    <property type="project" value="UniProtKB-ARBA"/>
</dbReference>
<comment type="similarity">
    <text evidence="2">Belongs to the xanthine dehydrogenase family.</text>
</comment>
<feature type="domain" description="FAD-binding PCMH-type" evidence="20">
    <location>
        <begin position="246"/>
        <end position="434"/>
    </location>
</feature>
<feature type="binding site" evidence="18">
    <location>
        <position position="55"/>
    </location>
    <ligand>
        <name>[2Fe-2S] cluster</name>
        <dbReference type="ChEBI" id="CHEBI:190135"/>
        <label>1</label>
    </ligand>
</feature>
<dbReference type="InterPro" id="IPR002888">
    <property type="entry name" value="2Fe-2S-bd"/>
</dbReference>
<dbReference type="InterPro" id="IPR036010">
    <property type="entry name" value="2Fe-2S_ferredoxin-like_sf"/>
</dbReference>
<evidence type="ECO:0000256" key="16">
    <source>
        <dbReference type="PIRSR" id="PIRSR000127-1"/>
    </source>
</evidence>
<evidence type="ECO:0000256" key="4">
    <source>
        <dbReference type="ARBA" id="ARBA00022630"/>
    </source>
</evidence>
<comment type="cofactor">
    <cofactor evidence="18">
        <name>[2Fe-2S] cluster</name>
        <dbReference type="ChEBI" id="CHEBI:190135"/>
    </cofactor>
    <text evidence="18">Binds 2 [2Fe-2S] clusters.</text>
</comment>
<dbReference type="InterPro" id="IPR005107">
    <property type="entry name" value="CO_DH_flav_C"/>
</dbReference>
<dbReference type="Proteomes" id="UP000604825">
    <property type="component" value="Unassembled WGS sequence"/>
</dbReference>
<keyword evidence="8" id="KW-0937">Abscisic acid biosynthesis</keyword>
<feature type="binding site" evidence="18">
    <location>
        <position position="172"/>
    </location>
    <ligand>
        <name>[2Fe-2S] cluster</name>
        <dbReference type="ChEBI" id="CHEBI:190135"/>
        <label>2</label>
    </ligand>
</feature>
<proteinExistence type="inferred from homology"/>
<evidence type="ECO:0000256" key="10">
    <source>
        <dbReference type="ARBA" id="ARBA00023004"/>
    </source>
</evidence>
<feature type="binding site" evidence="18">
    <location>
        <position position="85"/>
    </location>
    <ligand>
        <name>[2Fe-2S] cluster</name>
        <dbReference type="ChEBI" id="CHEBI:190135"/>
        <label>1</label>
    </ligand>
</feature>
<dbReference type="GO" id="GO:0009688">
    <property type="term" value="P:abscisic acid biosynthetic process"/>
    <property type="evidence" value="ECO:0007669"/>
    <property type="project" value="UniProtKB-KW"/>
</dbReference>
<dbReference type="PROSITE" id="PS00197">
    <property type="entry name" value="2FE2S_FER_1"/>
    <property type="match status" value="1"/>
</dbReference>
<comment type="cofactor">
    <cofactor evidence="14">
        <name>[2Fe-2S] cluster</name>
        <dbReference type="ChEBI" id="CHEBI:190135"/>
    </cofactor>
</comment>
<dbReference type="InterPro" id="IPR036318">
    <property type="entry name" value="FAD-bd_PCMH-like_sf"/>
</dbReference>
<dbReference type="Pfam" id="PF01315">
    <property type="entry name" value="Ald_Xan_dh_C"/>
    <property type="match status" value="1"/>
</dbReference>
<dbReference type="InterPro" id="IPR036884">
    <property type="entry name" value="2Fe-2S-bd_dom_sf"/>
</dbReference>
<evidence type="ECO:0000256" key="11">
    <source>
        <dbReference type="ARBA" id="ARBA00023014"/>
    </source>
</evidence>
<keyword evidence="10 18" id="KW-0408">Iron</keyword>
<feature type="binding site" evidence="18">
    <location>
        <position position="905"/>
    </location>
    <ligand>
        <name>Mo-molybdopterin</name>
        <dbReference type="ChEBI" id="CHEBI:71302"/>
    </ligand>
    <ligandPart>
        <name>Mo</name>
        <dbReference type="ChEBI" id="CHEBI:28685"/>
    </ligandPart>
</feature>